<evidence type="ECO:0000256" key="1">
    <source>
        <dbReference type="SAM" id="MobiDB-lite"/>
    </source>
</evidence>
<feature type="region of interest" description="Disordered" evidence="1">
    <location>
        <begin position="56"/>
        <end position="92"/>
    </location>
</feature>
<keyword evidence="3" id="KW-1185">Reference proteome</keyword>
<dbReference type="EMBL" id="JAIQCV010000009">
    <property type="protein sequence ID" value="KAH1063635.1"/>
    <property type="molecule type" value="Genomic_DNA"/>
</dbReference>
<gene>
    <name evidence="2" type="ORF">J1N35_028622</name>
</gene>
<comment type="caution">
    <text evidence="2">The sequence shown here is derived from an EMBL/GenBank/DDBJ whole genome shotgun (WGS) entry which is preliminary data.</text>
</comment>
<evidence type="ECO:0000313" key="2">
    <source>
        <dbReference type="EMBL" id="KAH1063635.1"/>
    </source>
</evidence>
<sequence>MQPQNLSSSKTLNPSFLLFPSPKPCLFSSFPLQNHPFSCQYPPILSVHHRDIRAFAGRSKKKQGRQPSGRREGNAEIRRVARQNTRRKQKKRAKSLFYWLKNPGKSIHADNFNEEELEAIGLGYDRMDRFMEKDDPNLKHPFD</sequence>
<feature type="compositionally biased region" description="Basic residues" evidence="1">
    <location>
        <begin position="80"/>
        <end position="92"/>
    </location>
</feature>
<evidence type="ECO:0000313" key="3">
    <source>
        <dbReference type="Proteomes" id="UP000828251"/>
    </source>
</evidence>
<protein>
    <submittedName>
        <fullName evidence="2">Uncharacterized protein</fullName>
    </submittedName>
</protein>
<organism evidence="2 3">
    <name type="scientific">Gossypium stocksii</name>
    <dbReference type="NCBI Taxonomy" id="47602"/>
    <lineage>
        <taxon>Eukaryota</taxon>
        <taxon>Viridiplantae</taxon>
        <taxon>Streptophyta</taxon>
        <taxon>Embryophyta</taxon>
        <taxon>Tracheophyta</taxon>
        <taxon>Spermatophyta</taxon>
        <taxon>Magnoliopsida</taxon>
        <taxon>eudicotyledons</taxon>
        <taxon>Gunneridae</taxon>
        <taxon>Pentapetalae</taxon>
        <taxon>rosids</taxon>
        <taxon>malvids</taxon>
        <taxon>Malvales</taxon>
        <taxon>Malvaceae</taxon>
        <taxon>Malvoideae</taxon>
        <taxon>Gossypium</taxon>
    </lineage>
</organism>
<name>A0A9D3UWQ1_9ROSI</name>
<accession>A0A9D3UWQ1</accession>
<feature type="compositionally biased region" description="Basic and acidic residues" evidence="1">
    <location>
        <begin position="69"/>
        <end position="79"/>
    </location>
</feature>
<dbReference type="PANTHER" id="PTHR37911">
    <property type="entry name" value="OSJNBA0067K08.20 PROTEIN"/>
    <property type="match status" value="1"/>
</dbReference>
<proteinExistence type="predicted"/>
<dbReference type="AlphaFoldDB" id="A0A9D3UWQ1"/>
<dbReference type="Proteomes" id="UP000828251">
    <property type="component" value="Unassembled WGS sequence"/>
</dbReference>
<reference evidence="2 3" key="1">
    <citation type="journal article" date="2021" name="Plant Biotechnol. J.">
        <title>Multi-omics assisted identification of the key and species-specific regulatory components of drought-tolerant mechanisms in Gossypium stocksii.</title>
        <authorList>
            <person name="Yu D."/>
            <person name="Ke L."/>
            <person name="Zhang D."/>
            <person name="Wu Y."/>
            <person name="Sun Y."/>
            <person name="Mei J."/>
            <person name="Sun J."/>
            <person name="Sun Y."/>
        </authorList>
    </citation>
    <scope>NUCLEOTIDE SEQUENCE [LARGE SCALE GENOMIC DNA]</scope>
    <source>
        <strain evidence="3">cv. E1</strain>
        <tissue evidence="2">Leaf</tissue>
    </source>
</reference>
<dbReference type="OrthoDB" id="1923815at2759"/>
<dbReference type="PANTHER" id="PTHR37911:SF1">
    <property type="entry name" value="OS04G0497900 PROTEIN"/>
    <property type="match status" value="1"/>
</dbReference>